<dbReference type="RefSeq" id="WP_085175486.1">
    <property type="nucleotide sequence ID" value="NZ_LQPC01000031.1"/>
</dbReference>
<gene>
    <name evidence="1" type="ORF">AWC12_16750</name>
</gene>
<name>A0A1X1WL48_MYCIR</name>
<dbReference type="AlphaFoldDB" id="A0A1X1WL48"/>
<sequence length="208" mass="22870">MDAQPPEPAVPARRRARAREWVAQRRLSQSWKAALVAILAVAALFGGLDRVDTSATPFAPGEEFSDGQFTVTLERARLVEKIDSGRRVIAPAKPGRMYLGVVATLRNDGTVPGGLRDEFDLRDVPGKEFYGVFRNRDASLITNLGPGLTEQLIFLWSLPVDALTNDSVVTIRVWKKAFRQLMVTYGGKVWLDTDDYGVTELIVGAPTA</sequence>
<reference evidence="1 2" key="1">
    <citation type="submission" date="2016-01" db="EMBL/GenBank/DDBJ databases">
        <title>The new phylogeny of the genus Mycobacterium.</title>
        <authorList>
            <person name="Tarcisio F."/>
            <person name="Conor M."/>
            <person name="Antonella G."/>
            <person name="Elisabetta G."/>
            <person name="Giulia F.S."/>
            <person name="Sara T."/>
            <person name="Anna F."/>
            <person name="Clotilde B."/>
            <person name="Roberto B."/>
            <person name="Veronica D.S."/>
            <person name="Fabio R."/>
            <person name="Monica P."/>
            <person name="Olivier J."/>
            <person name="Enrico T."/>
            <person name="Nicola S."/>
        </authorList>
    </citation>
    <scope>NUCLEOTIDE SEQUENCE [LARGE SCALE GENOMIC DNA]</scope>
    <source>
        <strain evidence="1 2">DSM 45541</strain>
    </source>
</reference>
<evidence type="ECO:0000313" key="2">
    <source>
        <dbReference type="Proteomes" id="UP000193622"/>
    </source>
</evidence>
<comment type="caution">
    <text evidence="1">The sequence shown here is derived from an EMBL/GenBank/DDBJ whole genome shotgun (WGS) entry which is preliminary data.</text>
</comment>
<protein>
    <recommendedName>
        <fullName evidence="3">DUF4352 domain-containing protein</fullName>
    </recommendedName>
</protein>
<evidence type="ECO:0008006" key="3">
    <source>
        <dbReference type="Google" id="ProtNLM"/>
    </source>
</evidence>
<evidence type="ECO:0000313" key="1">
    <source>
        <dbReference type="EMBL" id="ORV87290.1"/>
    </source>
</evidence>
<dbReference type="EMBL" id="LQPC01000031">
    <property type="protein sequence ID" value="ORV87290.1"/>
    <property type="molecule type" value="Genomic_DNA"/>
</dbReference>
<dbReference type="Proteomes" id="UP000193622">
    <property type="component" value="Unassembled WGS sequence"/>
</dbReference>
<accession>A0A1X1WL48</accession>
<proteinExistence type="predicted"/>
<organism evidence="1 2">
    <name type="scientific">Mycolicibacterium iranicum</name>
    <name type="common">Mycobacterium iranicum</name>
    <dbReference type="NCBI Taxonomy" id="912594"/>
    <lineage>
        <taxon>Bacteria</taxon>
        <taxon>Bacillati</taxon>
        <taxon>Actinomycetota</taxon>
        <taxon>Actinomycetes</taxon>
        <taxon>Mycobacteriales</taxon>
        <taxon>Mycobacteriaceae</taxon>
        <taxon>Mycolicibacterium</taxon>
    </lineage>
</organism>